<evidence type="ECO:0000256" key="2">
    <source>
        <dbReference type="ARBA" id="ARBA00022643"/>
    </source>
</evidence>
<evidence type="ECO:0000256" key="1">
    <source>
        <dbReference type="ARBA" id="ARBA00022630"/>
    </source>
</evidence>
<reference evidence="4" key="1">
    <citation type="submission" date="2023-06" db="EMBL/GenBank/DDBJ databases">
        <title>Genome-scale phylogeny and comparative genomics of the fungal order Sordariales.</title>
        <authorList>
            <consortium name="Lawrence Berkeley National Laboratory"/>
            <person name="Hensen N."/>
            <person name="Bonometti L."/>
            <person name="Westerberg I."/>
            <person name="Brannstrom I.O."/>
            <person name="Guillou S."/>
            <person name="Cros-Aarteil S."/>
            <person name="Calhoun S."/>
            <person name="Haridas S."/>
            <person name="Kuo A."/>
            <person name="Mondo S."/>
            <person name="Pangilinan J."/>
            <person name="Riley R."/>
            <person name="LaButti K."/>
            <person name="Andreopoulos B."/>
            <person name="Lipzen A."/>
            <person name="Chen C."/>
            <person name="Yanf M."/>
            <person name="Daum C."/>
            <person name="Ng V."/>
            <person name="Clum A."/>
            <person name="Steindorff A."/>
            <person name="Ohm R."/>
            <person name="Martin F."/>
            <person name="Silar P."/>
            <person name="Natvig D."/>
            <person name="Lalanne C."/>
            <person name="Gautier V."/>
            <person name="Ament-velasquez S.L."/>
            <person name="Kruys A."/>
            <person name="Hutchinson M.I."/>
            <person name="Powell A.J."/>
            <person name="Barry K."/>
            <person name="Miller A.N."/>
            <person name="Grigoriev I.V."/>
            <person name="Debuchy R."/>
            <person name="Gladieux P."/>
            <person name="Thoren M.H."/>
            <person name="Johannesson H."/>
        </authorList>
    </citation>
    <scope>NUCLEOTIDE SEQUENCE</scope>
    <source>
        <strain evidence="4">SMH2392-1A</strain>
    </source>
</reference>
<dbReference type="InterPro" id="IPR004136">
    <property type="entry name" value="NMO"/>
</dbReference>
<proteinExistence type="predicted"/>
<dbReference type="EMBL" id="JAUIRO010000001">
    <property type="protein sequence ID" value="KAK0735289.1"/>
    <property type="molecule type" value="Genomic_DNA"/>
</dbReference>
<dbReference type="PANTHER" id="PTHR32332">
    <property type="entry name" value="2-NITROPROPANE DIOXYGENASE"/>
    <property type="match status" value="1"/>
</dbReference>
<accession>A0AA40EBC6</accession>
<comment type="caution">
    <text evidence="4">The sequence shown here is derived from an EMBL/GenBank/DDBJ whole genome shotgun (WGS) entry which is preliminary data.</text>
</comment>
<evidence type="ECO:0000313" key="4">
    <source>
        <dbReference type="EMBL" id="KAK0735289.1"/>
    </source>
</evidence>
<dbReference type="InterPro" id="IPR013785">
    <property type="entry name" value="Aldolase_TIM"/>
</dbReference>
<dbReference type="PANTHER" id="PTHR32332:SF34">
    <property type="entry name" value="2-NITROPROPANE DIOXYGENASE FAMILY, PUTATIVE-RELATED"/>
    <property type="match status" value="1"/>
</dbReference>
<dbReference type="GO" id="GO:0018580">
    <property type="term" value="F:nitronate monooxygenase activity"/>
    <property type="evidence" value="ECO:0007669"/>
    <property type="project" value="InterPro"/>
</dbReference>
<keyword evidence="5" id="KW-1185">Reference proteome</keyword>
<protein>
    <recommendedName>
        <fullName evidence="6">Nitronate monooxygenase</fullName>
    </recommendedName>
</protein>
<dbReference type="RefSeq" id="XP_060304166.1">
    <property type="nucleotide sequence ID" value="XM_060441125.1"/>
</dbReference>
<name>A0AA40EBC6_9PEZI</name>
<keyword evidence="1" id="KW-0285">Flavoprotein</keyword>
<dbReference type="Pfam" id="PF03060">
    <property type="entry name" value="NMO"/>
    <property type="match status" value="1"/>
</dbReference>
<dbReference type="GeneID" id="85324395"/>
<keyword evidence="3" id="KW-0560">Oxidoreductase</keyword>
<sequence length="375" mass="39421">MAGTSKMRHIIHSIEFGNQLSAAYPWTSKPLLVAAPMRVISGPQLAVAVSRSGGLGFIGPGEKPQTTAVDLESAKDMLSHSPISQPASNSSSLDQSSSLLPIGVGFQLWNGDINVAASTVSRYRPAAAWLFAPRHGQAEVDNWAVRLREACPGTKIWLQVGTFNEAVEAAASDTASRPDVLVVQGTEAGGHGRASDGMGFITLLPEISDATRGSGIPLFAAGGIADGRGAAAALAIGAAGVVMGTRFLASQEARVNKDYQNEVIRAADGASTTVRTQLYNHLRGTFGWPEQFSPRTIINKSWVEQQAGAGFEDLKKSHDLAVKEGRGWGPEGRTATYAGAGVGLVRVVDGAGAIVEKTRSEAVEIIRRLQELGRD</sequence>
<evidence type="ECO:0000256" key="3">
    <source>
        <dbReference type="ARBA" id="ARBA00023002"/>
    </source>
</evidence>
<dbReference type="SUPFAM" id="SSF51412">
    <property type="entry name" value="Inosine monophosphate dehydrogenase (IMPDH)"/>
    <property type="match status" value="1"/>
</dbReference>
<dbReference type="Gene3D" id="3.20.20.70">
    <property type="entry name" value="Aldolase class I"/>
    <property type="match status" value="1"/>
</dbReference>
<keyword evidence="2" id="KW-0288">FMN</keyword>
<evidence type="ECO:0000313" key="5">
    <source>
        <dbReference type="Proteomes" id="UP001172101"/>
    </source>
</evidence>
<dbReference type="AlphaFoldDB" id="A0AA40EBC6"/>
<dbReference type="Proteomes" id="UP001172101">
    <property type="component" value="Unassembled WGS sequence"/>
</dbReference>
<dbReference type="CDD" id="cd04730">
    <property type="entry name" value="NPD_like"/>
    <property type="match status" value="1"/>
</dbReference>
<organism evidence="4 5">
    <name type="scientific">Lasiosphaeria miniovina</name>
    <dbReference type="NCBI Taxonomy" id="1954250"/>
    <lineage>
        <taxon>Eukaryota</taxon>
        <taxon>Fungi</taxon>
        <taxon>Dikarya</taxon>
        <taxon>Ascomycota</taxon>
        <taxon>Pezizomycotina</taxon>
        <taxon>Sordariomycetes</taxon>
        <taxon>Sordariomycetidae</taxon>
        <taxon>Sordariales</taxon>
        <taxon>Lasiosphaeriaceae</taxon>
        <taxon>Lasiosphaeria</taxon>
    </lineage>
</organism>
<gene>
    <name evidence="4" type="ORF">B0T26DRAFT_691359</name>
</gene>
<evidence type="ECO:0008006" key="6">
    <source>
        <dbReference type="Google" id="ProtNLM"/>
    </source>
</evidence>